<evidence type="ECO:0000256" key="6">
    <source>
        <dbReference type="ARBA" id="ARBA00049258"/>
    </source>
</evidence>
<dbReference type="FunFam" id="3.40.50.720:FF:000018">
    <property type="entry name" value="Malate dehydrogenase"/>
    <property type="match status" value="1"/>
</dbReference>
<dbReference type="GO" id="GO:0004459">
    <property type="term" value="F:L-lactate dehydrogenase (NAD+) activity"/>
    <property type="evidence" value="ECO:0007669"/>
    <property type="project" value="UniProtKB-UniRule"/>
</dbReference>
<dbReference type="HAMAP" id="MF_00488">
    <property type="entry name" value="Lactate_dehydrog"/>
    <property type="match status" value="1"/>
</dbReference>
<keyword evidence="7" id="KW-0597">Phosphoprotein</keyword>
<comment type="similarity">
    <text evidence="2 7">Belongs to the LDH/MDH superfamily. LDH family.</text>
</comment>
<comment type="catalytic activity">
    <reaction evidence="6 7">
        <text>(S)-lactate + NAD(+) = pyruvate + NADH + H(+)</text>
        <dbReference type="Rhea" id="RHEA:23444"/>
        <dbReference type="ChEBI" id="CHEBI:15361"/>
        <dbReference type="ChEBI" id="CHEBI:15378"/>
        <dbReference type="ChEBI" id="CHEBI:16651"/>
        <dbReference type="ChEBI" id="CHEBI:57540"/>
        <dbReference type="ChEBI" id="CHEBI:57945"/>
        <dbReference type="EC" id="1.1.1.27"/>
    </reaction>
</comment>
<evidence type="ECO:0000256" key="5">
    <source>
        <dbReference type="ARBA" id="ARBA00023027"/>
    </source>
</evidence>
<dbReference type="GO" id="GO:0006089">
    <property type="term" value="P:lactate metabolic process"/>
    <property type="evidence" value="ECO:0007669"/>
    <property type="project" value="TreeGrafter"/>
</dbReference>
<sequence length="322" mass="35391">MDKVVIDMNRKGIKISIIGAGFVGSTTAYALMMEGLASEIVIVDINREKAEGEAMDLSHGVSFVKPVNIIAGDYKDTKDSDMVIITAGAGPKPGETRLDLINKNFAIFKGIVPEVVKYSPNSVLLVVSNPVDILTYVTYKLSGFPSERVIGSGTVLDTSRFRYLLSDHFKIDVRNVHTYILGEHGDSEIAAWSLTNIAGISVEDYCTDICKSCDGDFKRRLPEEVKNAAYEVLNRKGYTSYAVALAVRRIVEAIIRDEDSILTVSSLLKGQFGIDDIYMGIPTVVGEGGVKRILEVNLNPMEEKELKESAKVLKENLNKIQF</sequence>
<dbReference type="InterPro" id="IPR015955">
    <property type="entry name" value="Lactate_DH/Glyco_Ohase_4_C"/>
</dbReference>
<feature type="domain" description="Lactate/malate dehydrogenase C-terminal" evidence="12">
    <location>
        <begin position="154"/>
        <end position="320"/>
    </location>
</feature>
<dbReference type="PIRSF" id="PIRSF000102">
    <property type="entry name" value="Lac_mal_DH"/>
    <property type="match status" value="1"/>
</dbReference>
<feature type="binding site" evidence="7">
    <location>
        <begin position="129"/>
        <end position="132"/>
    </location>
    <ligand>
        <name>substrate</name>
    </ligand>
</feature>
<evidence type="ECO:0000256" key="2">
    <source>
        <dbReference type="ARBA" id="ARBA00006054"/>
    </source>
</evidence>
<feature type="binding site" evidence="7 9">
    <location>
        <begin position="127"/>
        <end position="129"/>
    </location>
    <ligand>
        <name>NAD(+)</name>
        <dbReference type="ChEBI" id="CHEBI:57540"/>
    </ligand>
</feature>
<reference evidence="13 14" key="1">
    <citation type="submission" date="2018-03" db="EMBL/GenBank/DDBJ databases">
        <title>Genome sequence of Clostridium liquoris DSM 100320.</title>
        <authorList>
            <person name="Poehlein A."/>
            <person name="Daniel R."/>
        </authorList>
    </citation>
    <scope>NUCLEOTIDE SEQUENCE [LARGE SCALE GENOMIC DNA]</scope>
    <source>
        <strain evidence="13 14">DSM 100320</strain>
    </source>
</reference>
<dbReference type="NCBIfam" id="NF004863">
    <property type="entry name" value="PRK06223.1"/>
    <property type="match status" value="1"/>
</dbReference>
<accession>A0A2T0B345</accession>
<dbReference type="Gene3D" id="3.40.50.720">
    <property type="entry name" value="NAD(P)-binding Rossmann-like Domain"/>
    <property type="match status" value="1"/>
</dbReference>
<dbReference type="GO" id="GO:0005737">
    <property type="term" value="C:cytoplasm"/>
    <property type="evidence" value="ECO:0007669"/>
    <property type="project" value="UniProtKB-SubCell"/>
</dbReference>
<comment type="activity regulation">
    <text evidence="7">Allosterically activated by fructose 1,6-bisphosphate (FBP).</text>
</comment>
<keyword evidence="14" id="KW-1185">Reference proteome</keyword>
<dbReference type="SUPFAM" id="SSF56327">
    <property type="entry name" value="LDH C-terminal domain-like"/>
    <property type="match status" value="1"/>
</dbReference>
<dbReference type="PROSITE" id="PS00064">
    <property type="entry name" value="L_LDH"/>
    <property type="match status" value="1"/>
</dbReference>
<feature type="binding site" evidence="7">
    <location>
        <position position="74"/>
    </location>
    <ligand>
        <name>NAD(+)</name>
        <dbReference type="ChEBI" id="CHEBI:57540"/>
    </ligand>
</feature>
<dbReference type="Proteomes" id="UP000239706">
    <property type="component" value="Unassembled WGS sequence"/>
</dbReference>
<dbReference type="CDD" id="cd05292">
    <property type="entry name" value="LDH_2"/>
    <property type="match status" value="1"/>
</dbReference>
<feature type="modified residue" description="Phosphotyrosine" evidence="7">
    <location>
        <position position="230"/>
    </location>
</feature>
<dbReference type="AlphaFoldDB" id="A0A2T0B345"/>
<comment type="pathway">
    <text evidence="1 7">Fermentation; pyruvate fermentation to lactate; (S)-lactate from pyruvate: step 1/1.</text>
</comment>
<feature type="active site" description="Proton acceptor" evidence="7 8">
    <location>
        <position position="184"/>
    </location>
</feature>
<feature type="binding site" evidence="7">
    <location>
        <begin position="88"/>
        <end position="89"/>
    </location>
    <ligand>
        <name>NAD(+)</name>
        <dbReference type="ChEBI" id="CHEBI:57540"/>
    </ligand>
</feature>
<evidence type="ECO:0000256" key="9">
    <source>
        <dbReference type="PIRSR" id="PIRSR000102-3"/>
    </source>
</evidence>
<name>A0A2T0B345_9CLOT</name>
<keyword evidence="7" id="KW-0963">Cytoplasm</keyword>
<dbReference type="PANTHER" id="PTHR43128">
    <property type="entry name" value="L-2-HYDROXYCARBOXYLATE DEHYDROGENASE (NAD(P)(+))"/>
    <property type="match status" value="1"/>
</dbReference>
<feature type="binding site" evidence="7">
    <location>
        <position position="177"/>
    </location>
    <ligand>
        <name>beta-D-fructose 1,6-bisphosphate</name>
        <dbReference type="ChEBI" id="CHEBI:32966"/>
        <note>allosteric activator</note>
    </ligand>
</feature>
<keyword evidence="4 7" id="KW-0560">Oxidoreductase</keyword>
<dbReference type="Pfam" id="PF00056">
    <property type="entry name" value="Ldh_1_N"/>
    <property type="match status" value="1"/>
</dbReference>
<protein>
    <recommendedName>
        <fullName evidence="3 7">L-lactate dehydrogenase</fullName>
        <shortName evidence="7">L-LDH</shortName>
        <ecNumber evidence="3 7">1.1.1.27</ecNumber>
    </recommendedName>
</protein>
<dbReference type="InterPro" id="IPR036291">
    <property type="entry name" value="NAD(P)-bd_dom_sf"/>
</dbReference>
<feature type="binding site" evidence="7">
    <location>
        <position position="152"/>
    </location>
    <ligand>
        <name>NAD(+)</name>
        <dbReference type="ChEBI" id="CHEBI:57540"/>
    </ligand>
</feature>
<dbReference type="UniPathway" id="UPA00554">
    <property type="reaction ID" value="UER00611"/>
</dbReference>
<evidence type="ECO:0000313" key="14">
    <source>
        <dbReference type="Proteomes" id="UP000239706"/>
    </source>
</evidence>
<feature type="binding site" evidence="9">
    <location>
        <begin position="19"/>
        <end position="24"/>
    </location>
    <ligand>
        <name>NAD(+)</name>
        <dbReference type="ChEBI" id="CHEBI:57540"/>
    </ligand>
</feature>
<dbReference type="InterPro" id="IPR001557">
    <property type="entry name" value="L-lactate/malate_DH"/>
</dbReference>
<dbReference type="InterPro" id="IPR018177">
    <property type="entry name" value="L-lactate_DH_AS"/>
</dbReference>
<dbReference type="PRINTS" id="PR00086">
    <property type="entry name" value="LLDHDRGNASE"/>
</dbReference>
<dbReference type="Gene3D" id="3.90.110.10">
    <property type="entry name" value="Lactate dehydrogenase/glycoside hydrolase, family 4, C-terminal"/>
    <property type="match status" value="1"/>
</dbReference>
<evidence type="ECO:0000256" key="3">
    <source>
        <dbReference type="ARBA" id="ARBA00012967"/>
    </source>
</evidence>
<dbReference type="NCBIfam" id="NF000824">
    <property type="entry name" value="PRK00066.1"/>
    <property type="match status" value="1"/>
</dbReference>
<dbReference type="GO" id="GO:0006096">
    <property type="term" value="P:glycolytic process"/>
    <property type="evidence" value="ECO:0007669"/>
    <property type="project" value="UniProtKB-UniRule"/>
</dbReference>
<keyword evidence="7" id="KW-0021">Allosteric enzyme</keyword>
<comment type="function">
    <text evidence="7">Catalyzes the conversion of lactate to pyruvate.</text>
</comment>
<feature type="binding site" evidence="7">
    <location>
        <position position="97"/>
    </location>
    <ligand>
        <name>substrate</name>
    </ligand>
</feature>
<proteinExistence type="inferred from homology"/>
<keyword evidence="10" id="KW-1133">Transmembrane helix</keyword>
<comment type="subunit">
    <text evidence="7">Homotetramer.</text>
</comment>
<comment type="subcellular location">
    <subcellularLocation>
        <location evidence="7">Cytoplasm</location>
    </subcellularLocation>
</comment>
<comment type="caution">
    <text evidence="7">Lacks conserved residue(s) required for the propagation of feature annotation.</text>
</comment>
<dbReference type="EMBL" id="PVXO01000047">
    <property type="protein sequence ID" value="PRR78292.1"/>
    <property type="molecule type" value="Genomic_DNA"/>
</dbReference>
<dbReference type="InterPro" id="IPR001236">
    <property type="entry name" value="Lactate/malate_DH_N"/>
</dbReference>
<dbReference type="EC" id="1.1.1.27" evidence="3 7"/>
<dbReference type="Pfam" id="PF02866">
    <property type="entry name" value="Ldh_1_C"/>
    <property type="match status" value="1"/>
</dbReference>
<evidence type="ECO:0000256" key="1">
    <source>
        <dbReference type="ARBA" id="ARBA00004843"/>
    </source>
</evidence>
<feature type="transmembrane region" description="Helical" evidence="10">
    <location>
        <begin position="12"/>
        <end position="32"/>
    </location>
</feature>
<evidence type="ECO:0000256" key="8">
    <source>
        <dbReference type="PIRSR" id="PIRSR000102-1"/>
    </source>
</evidence>
<feature type="binding site" evidence="7">
    <location>
        <position position="162"/>
    </location>
    <ligand>
        <name>beta-D-fructose 1,6-bisphosphate</name>
        <dbReference type="ChEBI" id="CHEBI:32966"/>
        <note>allosteric activator</note>
    </ligand>
</feature>
<feature type="domain" description="Lactate/malate dehydrogenase N-terminal" evidence="11">
    <location>
        <begin position="13"/>
        <end position="151"/>
    </location>
</feature>
<comment type="caution">
    <text evidence="13">The sequence shown here is derived from an EMBL/GenBank/DDBJ whole genome shotgun (WGS) entry which is preliminary data.</text>
</comment>
<feature type="binding site" evidence="7">
    <location>
        <begin position="157"/>
        <end position="160"/>
    </location>
    <ligand>
        <name>substrate</name>
    </ligand>
</feature>
<feature type="binding site" evidence="7">
    <location>
        <position position="23"/>
    </location>
    <ligand>
        <name>NAD(+)</name>
        <dbReference type="ChEBI" id="CHEBI:57540"/>
    </ligand>
</feature>
<feature type="binding site" evidence="9">
    <location>
        <position position="104"/>
    </location>
    <ligand>
        <name>NAD(+)</name>
        <dbReference type="ChEBI" id="CHEBI:57540"/>
    </ligand>
</feature>
<evidence type="ECO:0000259" key="11">
    <source>
        <dbReference type="Pfam" id="PF00056"/>
    </source>
</evidence>
<evidence type="ECO:0000256" key="4">
    <source>
        <dbReference type="ARBA" id="ARBA00023002"/>
    </source>
</evidence>
<feature type="binding site" evidence="7">
    <location>
        <position position="239"/>
    </location>
    <ligand>
        <name>substrate</name>
    </ligand>
</feature>
<evidence type="ECO:0000313" key="13">
    <source>
        <dbReference type="EMBL" id="PRR78292.1"/>
    </source>
</evidence>
<dbReference type="SUPFAM" id="SSF51735">
    <property type="entry name" value="NAD(P)-binding Rossmann-fold domains"/>
    <property type="match status" value="1"/>
</dbReference>
<keyword evidence="10" id="KW-0812">Transmembrane</keyword>
<organism evidence="13 14">
    <name type="scientific">Clostridium liquoris</name>
    <dbReference type="NCBI Taxonomy" id="1289519"/>
    <lineage>
        <taxon>Bacteria</taxon>
        <taxon>Bacillati</taxon>
        <taxon>Bacillota</taxon>
        <taxon>Clostridia</taxon>
        <taxon>Eubacteriales</taxon>
        <taxon>Clostridiaceae</taxon>
        <taxon>Clostridium</taxon>
    </lineage>
</organism>
<evidence type="ECO:0000259" key="12">
    <source>
        <dbReference type="Pfam" id="PF02866"/>
    </source>
</evidence>
<feature type="binding site" evidence="7">
    <location>
        <position position="49"/>
    </location>
    <ligand>
        <name>NAD(+)</name>
        <dbReference type="ChEBI" id="CHEBI:57540"/>
    </ligand>
</feature>
<evidence type="ECO:0000256" key="7">
    <source>
        <dbReference type="HAMAP-Rule" id="MF_00488"/>
    </source>
</evidence>
<dbReference type="InterPro" id="IPR022383">
    <property type="entry name" value="Lactate/malate_DH_C"/>
</dbReference>
<evidence type="ECO:0000256" key="10">
    <source>
        <dbReference type="SAM" id="Phobius"/>
    </source>
</evidence>
<keyword evidence="10" id="KW-0472">Membrane</keyword>
<dbReference type="NCBIfam" id="TIGR01771">
    <property type="entry name" value="L-LDH-NAD"/>
    <property type="match status" value="1"/>
</dbReference>
<keyword evidence="5 7" id="KW-0520">NAD</keyword>
<gene>
    <name evidence="7 13" type="primary">ldh</name>
    <name evidence="13" type="ORF">CLLI_17190</name>
</gene>
<feature type="binding site" evidence="7 9">
    <location>
        <position position="44"/>
    </location>
    <ligand>
        <name>NAD(+)</name>
        <dbReference type="ChEBI" id="CHEBI:57540"/>
    </ligand>
</feature>
<dbReference type="InterPro" id="IPR011304">
    <property type="entry name" value="L-lactate_DH"/>
</dbReference>
<dbReference type="PANTHER" id="PTHR43128:SF16">
    <property type="entry name" value="L-LACTATE DEHYDROGENASE"/>
    <property type="match status" value="1"/>
</dbReference>